<name>A0ABV9PIS5_9FLAO</name>
<evidence type="ECO:0000313" key="1">
    <source>
        <dbReference type="EMBL" id="MFC4749242.1"/>
    </source>
</evidence>
<organism evidence="1 2">
    <name type="scientific">Flavobacterium branchiicola</name>
    <dbReference type="NCBI Taxonomy" id="1114875"/>
    <lineage>
        <taxon>Bacteria</taxon>
        <taxon>Pseudomonadati</taxon>
        <taxon>Bacteroidota</taxon>
        <taxon>Flavobacteriia</taxon>
        <taxon>Flavobacteriales</taxon>
        <taxon>Flavobacteriaceae</taxon>
        <taxon>Flavobacterium</taxon>
    </lineage>
</organism>
<feature type="non-terminal residue" evidence="1">
    <location>
        <position position="1"/>
    </location>
</feature>
<proteinExistence type="predicted"/>
<evidence type="ECO:0000313" key="2">
    <source>
        <dbReference type="Proteomes" id="UP001595935"/>
    </source>
</evidence>
<protein>
    <submittedName>
        <fullName evidence="1">Uncharacterized protein</fullName>
    </submittedName>
</protein>
<dbReference type="Proteomes" id="UP001595935">
    <property type="component" value="Unassembled WGS sequence"/>
</dbReference>
<keyword evidence="2" id="KW-1185">Reference proteome</keyword>
<gene>
    <name evidence="1" type="ORF">ACFO5S_17465</name>
</gene>
<comment type="caution">
    <text evidence="1">The sequence shown here is derived from an EMBL/GenBank/DDBJ whole genome shotgun (WGS) entry which is preliminary data.</text>
</comment>
<reference evidence="2" key="1">
    <citation type="journal article" date="2019" name="Int. J. Syst. Evol. Microbiol.">
        <title>The Global Catalogue of Microorganisms (GCM) 10K type strain sequencing project: providing services to taxonomists for standard genome sequencing and annotation.</title>
        <authorList>
            <consortium name="The Broad Institute Genomics Platform"/>
            <consortium name="The Broad Institute Genome Sequencing Center for Infectious Disease"/>
            <person name="Wu L."/>
            <person name="Ma J."/>
        </authorList>
    </citation>
    <scope>NUCLEOTIDE SEQUENCE [LARGE SCALE GENOMIC DNA]</scope>
    <source>
        <strain evidence="2">WYCCWR 13023</strain>
    </source>
</reference>
<dbReference type="EMBL" id="JBHSGV010000007">
    <property type="protein sequence ID" value="MFC4749242.1"/>
    <property type="molecule type" value="Genomic_DNA"/>
</dbReference>
<dbReference type="RefSeq" id="WP_213259516.1">
    <property type="nucleotide sequence ID" value="NZ_JAGYWA010000007.1"/>
</dbReference>
<sequence>AFINQYADSKSSSFAKSSKIENMEKNKSEQKQFCSDLINFILSIQSTFFRITQSITPNY</sequence>
<accession>A0ABV9PIS5</accession>